<dbReference type="Proteomes" id="UP000478546">
    <property type="component" value="Unassembled WGS sequence"/>
</dbReference>
<accession>A0A6B2H2V4</accession>
<evidence type="ECO:0008006" key="3">
    <source>
        <dbReference type="Google" id="ProtNLM"/>
    </source>
</evidence>
<keyword evidence="2" id="KW-1185">Reference proteome</keyword>
<name>A0A6B2H2V4_9BACT</name>
<sequence length="133" mass="15906">METGSDNNIKENRSCLQCGSVMTGRVDKKFCSDQCRATAGNRRKDQDIGEQLIKEINLRLRRNRYLLHRLSPEGKTTLRREVLEQAGFDFRYFTYLYRTQKGNTYYFCYDYGYLLLEDEKVLIVNWQPYMERS</sequence>
<reference evidence="1 2" key="1">
    <citation type="submission" date="2020-01" db="EMBL/GenBank/DDBJ databases">
        <authorList>
            <person name="Kim M.K."/>
        </authorList>
    </citation>
    <scope>NUCLEOTIDE SEQUENCE [LARGE SCALE GENOMIC DNA]</scope>
    <source>
        <strain evidence="1 2">BT213</strain>
    </source>
</reference>
<evidence type="ECO:0000313" key="1">
    <source>
        <dbReference type="EMBL" id="NDK56663.1"/>
    </source>
</evidence>
<proteinExistence type="predicted"/>
<dbReference type="RefSeq" id="WP_162346716.1">
    <property type="nucleotide sequence ID" value="NZ_JAAEAA010000014.1"/>
</dbReference>
<organism evidence="1 2">
    <name type="scientific">Pontibacter fetidus</name>
    <dbReference type="NCBI Taxonomy" id="2700082"/>
    <lineage>
        <taxon>Bacteria</taxon>
        <taxon>Pseudomonadati</taxon>
        <taxon>Bacteroidota</taxon>
        <taxon>Cytophagia</taxon>
        <taxon>Cytophagales</taxon>
        <taxon>Hymenobacteraceae</taxon>
        <taxon>Pontibacter</taxon>
    </lineage>
</organism>
<dbReference type="EMBL" id="JAAEAA010000014">
    <property type="protein sequence ID" value="NDK56663.1"/>
    <property type="molecule type" value="Genomic_DNA"/>
</dbReference>
<dbReference type="AlphaFoldDB" id="A0A6B2H2V4"/>
<gene>
    <name evidence="1" type="ORF">GWO68_12110</name>
</gene>
<protein>
    <recommendedName>
        <fullName evidence="3">DUF2116 family Zn-ribbon domain-containing protein</fullName>
    </recommendedName>
</protein>
<comment type="caution">
    <text evidence="1">The sequence shown here is derived from an EMBL/GenBank/DDBJ whole genome shotgun (WGS) entry which is preliminary data.</text>
</comment>
<evidence type="ECO:0000313" key="2">
    <source>
        <dbReference type="Proteomes" id="UP000478546"/>
    </source>
</evidence>